<dbReference type="InterPro" id="IPR000595">
    <property type="entry name" value="cNMP-bd_dom"/>
</dbReference>
<dbReference type="SMART" id="SM00419">
    <property type="entry name" value="HTH_CRP"/>
    <property type="match status" value="1"/>
</dbReference>
<dbReference type="Gene3D" id="1.10.10.10">
    <property type="entry name" value="Winged helix-like DNA-binding domain superfamily/Winged helix DNA-binding domain"/>
    <property type="match status" value="1"/>
</dbReference>
<accession>A0ABW5MUA5</accession>
<dbReference type="InterPro" id="IPR018490">
    <property type="entry name" value="cNMP-bd_dom_sf"/>
</dbReference>
<evidence type="ECO:0000256" key="1">
    <source>
        <dbReference type="ARBA" id="ARBA00023015"/>
    </source>
</evidence>
<keyword evidence="3" id="KW-0804">Transcription</keyword>
<dbReference type="SUPFAM" id="SSF51206">
    <property type="entry name" value="cAMP-binding domain-like"/>
    <property type="match status" value="1"/>
</dbReference>
<dbReference type="SMART" id="SM00100">
    <property type="entry name" value="cNMP"/>
    <property type="match status" value="1"/>
</dbReference>
<evidence type="ECO:0000259" key="4">
    <source>
        <dbReference type="PROSITE" id="PS50042"/>
    </source>
</evidence>
<evidence type="ECO:0000313" key="6">
    <source>
        <dbReference type="EMBL" id="MFD2586765.1"/>
    </source>
</evidence>
<sequence>MDTLEQGRCENCIIRQLNSLKALSKSELKAISDSKTTKSIKKGDTIFTEGENLNGVFCVRNGVTKLSKLSANGKDQIVKLAKKGEVLGQRSVIANQKTNLAAIALKDMEVCFIPKHKLNESINNNIEFTKEILLKMTDELKFANDMIMDLSQKTVKQRVAQILLYLNNSFDKDDEGFIGLYLTRNDISDIVGTAKEACIRTLTELKNEGFIFTQGKRIKILKPKSLLHFINGI</sequence>
<dbReference type="RefSeq" id="WP_377766326.1">
    <property type="nucleotide sequence ID" value="NZ_JBHULB010000008.1"/>
</dbReference>
<protein>
    <submittedName>
        <fullName evidence="6">Crp/Fnr family transcriptional regulator</fullName>
    </submittedName>
</protein>
<dbReference type="InterPro" id="IPR014710">
    <property type="entry name" value="RmlC-like_jellyroll"/>
</dbReference>
<organism evidence="6 7">
    <name type="scientific">Croceitalea marina</name>
    <dbReference type="NCBI Taxonomy" id="1775166"/>
    <lineage>
        <taxon>Bacteria</taxon>
        <taxon>Pseudomonadati</taxon>
        <taxon>Bacteroidota</taxon>
        <taxon>Flavobacteriia</taxon>
        <taxon>Flavobacteriales</taxon>
        <taxon>Flavobacteriaceae</taxon>
        <taxon>Croceitalea</taxon>
    </lineage>
</organism>
<dbReference type="InterPro" id="IPR036388">
    <property type="entry name" value="WH-like_DNA-bd_sf"/>
</dbReference>
<feature type="domain" description="HTH crp-type" evidence="5">
    <location>
        <begin position="153"/>
        <end position="224"/>
    </location>
</feature>
<comment type="caution">
    <text evidence="6">The sequence shown here is derived from an EMBL/GenBank/DDBJ whole genome shotgun (WGS) entry which is preliminary data.</text>
</comment>
<dbReference type="PANTHER" id="PTHR24567">
    <property type="entry name" value="CRP FAMILY TRANSCRIPTIONAL REGULATORY PROTEIN"/>
    <property type="match status" value="1"/>
</dbReference>
<dbReference type="Pfam" id="PF13545">
    <property type="entry name" value="HTH_Crp_2"/>
    <property type="match status" value="1"/>
</dbReference>
<dbReference type="PANTHER" id="PTHR24567:SF26">
    <property type="entry name" value="REGULATORY PROTEIN YEIL"/>
    <property type="match status" value="1"/>
</dbReference>
<evidence type="ECO:0000313" key="7">
    <source>
        <dbReference type="Proteomes" id="UP001597526"/>
    </source>
</evidence>
<dbReference type="InterPro" id="IPR012318">
    <property type="entry name" value="HTH_CRP"/>
</dbReference>
<keyword evidence="2" id="KW-0238">DNA-binding</keyword>
<keyword evidence="1" id="KW-0805">Transcription regulation</keyword>
<feature type="domain" description="Cyclic nucleotide-binding" evidence="4">
    <location>
        <begin position="19"/>
        <end position="139"/>
    </location>
</feature>
<dbReference type="SUPFAM" id="SSF46785">
    <property type="entry name" value="Winged helix' DNA-binding domain"/>
    <property type="match status" value="1"/>
</dbReference>
<dbReference type="Gene3D" id="2.60.120.10">
    <property type="entry name" value="Jelly Rolls"/>
    <property type="match status" value="1"/>
</dbReference>
<dbReference type="CDD" id="cd00038">
    <property type="entry name" value="CAP_ED"/>
    <property type="match status" value="1"/>
</dbReference>
<gene>
    <name evidence="6" type="ORF">ACFSQJ_07475</name>
</gene>
<dbReference type="EMBL" id="JBHULB010000008">
    <property type="protein sequence ID" value="MFD2586765.1"/>
    <property type="molecule type" value="Genomic_DNA"/>
</dbReference>
<keyword evidence="7" id="KW-1185">Reference proteome</keyword>
<dbReference type="PROSITE" id="PS50042">
    <property type="entry name" value="CNMP_BINDING_3"/>
    <property type="match status" value="1"/>
</dbReference>
<name>A0ABW5MUA5_9FLAO</name>
<evidence type="ECO:0000256" key="2">
    <source>
        <dbReference type="ARBA" id="ARBA00023125"/>
    </source>
</evidence>
<dbReference type="InterPro" id="IPR050397">
    <property type="entry name" value="Env_Response_Regulators"/>
</dbReference>
<dbReference type="InterPro" id="IPR036390">
    <property type="entry name" value="WH_DNA-bd_sf"/>
</dbReference>
<reference evidence="7" key="1">
    <citation type="journal article" date="2019" name="Int. J. Syst. Evol. Microbiol.">
        <title>The Global Catalogue of Microorganisms (GCM) 10K type strain sequencing project: providing services to taxonomists for standard genome sequencing and annotation.</title>
        <authorList>
            <consortium name="The Broad Institute Genomics Platform"/>
            <consortium name="The Broad Institute Genome Sequencing Center for Infectious Disease"/>
            <person name="Wu L."/>
            <person name="Ma J."/>
        </authorList>
    </citation>
    <scope>NUCLEOTIDE SEQUENCE [LARGE SCALE GENOMIC DNA]</scope>
    <source>
        <strain evidence="7">KCTC 52368</strain>
    </source>
</reference>
<dbReference type="PROSITE" id="PS51063">
    <property type="entry name" value="HTH_CRP_2"/>
    <property type="match status" value="1"/>
</dbReference>
<dbReference type="Pfam" id="PF00027">
    <property type="entry name" value="cNMP_binding"/>
    <property type="match status" value="1"/>
</dbReference>
<evidence type="ECO:0000256" key="3">
    <source>
        <dbReference type="ARBA" id="ARBA00023163"/>
    </source>
</evidence>
<dbReference type="Proteomes" id="UP001597526">
    <property type="component" value="Unassembled WGS sequence"/>
</dbReference>
<proteinExistence type="predicted"/>
<evidence type="ECO:0000259" key="5">
    <source>
        <dbReference type="PROSITE" id="PS51063"/>
    </source>
</evidence>